<dbReference type="EMBL" id="CM046388">
    <property type="protein sequence ID" value="KAI8573170.1"/>
    <property type="molecule type" value="Genomic_DNA"/>
</dbReference>
<protein>
    <submittedName>
        <fullName evidence="1">Uncharacterized protein</fullName>
    </submittedName>
</protein>
<name>A0ACC0Q594_RHOML</name>
<accession>A0ACC0Q594</accession>
<proteinExistence type="predicted"/>
<evidence type="ECO:0000313" key="2">
    <source>
        <dbReference type="Proteomes" id="UP001062846"/>
    </source>
</evidence>
<sequence>MWAWVDRRREEEWTAVWIDHRREEEWTSAWAKCGSGRRRCLPGVDCPEWRVETGIREEENEWLGKVVNSVPASVPFSLLEWYVSVPDCVSEDFENFWSGCPLEEDLKYAKAVCNQVLSSFLCSMFSAVNFLCEKGLNWIENLNSS</sequence>
<gene>
    <name evidence="1" type="ORF">RHMOL_Rhmol01G0257900</name>
</gene>
<comment type="caution">
    <text evidence="1">The sequence shown here is derived from an EMBL/GenBank/DDBJ whole genome shotgun (WGS) entry which is preliminary data.</text>
</comment>
<reference evidence="1" key="1">
    <citation type="submission" date="2022-02" db="EMBL/GenBank/DDBJ databases">
        <title>Plant Genome Project.</title>
        <authorList>
            <person name="Zhang R.-G."/>
        </authorList>
    </citation>
    <scope>NUCLEOTIDE SEQUENCE</scope>
    <source>
        <strain evidence="1">AT1</strain>
    </source>
</reference>
<keyword evidence="2" id="KW-1185">Reference proteome</keyword>
<evidence type="ECO:0000313" key="1">
    <source>
        <dbReference type="EMBL" id="KAI8573170.1"/>
    </source>
</evidence>
<dbReference type="Proteomes" id="UP001062846">
    <property type="component" value="Chromosome 1"/>
</dbReference>
<organism evidence="1 2">
    <name type="scientific">Rhododendron molle</name>
    <name type="common">Chinese azalea</name>
    <name type="synonym">Azalea mollis</name>
    <dbReference type="NCBI Taxonomy" id="49168"/>
    <lineage>
        <taxon>Eukaryota</taxon>
        <taxon>Viridiplantae</taxon>
        <taxon>Streptophyta</taxon>
        <taxon>Embryophyta</taxon>
        <taxon>Tracheophyta</taxon>
        <taxon>Spermatophyta</taxon>
        <taxon>Magnoliopsida</taxon>
        <taxon>eudicotyledons</taxon>
        <taxon>Gunneridae</taxon>
        <taxon>Pentapetalae</taxon>
        <taxon>asterids</taxon>
        <taxon>Ericales</taxon>
        <taxon>Ericaceae</taxon>
        <taxon>Ericoideae</taxon>
        <taxon>Rhodoreae</taxon>
        <taxon>Rhododendron</taxon>
    </lineage>
</organism>